<evidence type="ECO:0000313" key="1">
    <source>
        <dbReference type="EMBL" id="PWR69996.1"/>
    </source>
</evidence>
<evidence type="ECO:0000313" key="2">
    <source>
        <dbReference type="Proteomes" id="UP000245657"/>
    </source>
</evidence>
<dbReference type="EMBL" id="QGMY01000017">
    <property type="protein sequence ID" value="PWR69996.1"/>
    <property type="molecule type" value="Genomic_DNA"/>
</dbReference>
<name>A0A2V2MX68_9EURY</name>
<proteinExistence type="predicted"/>
<protein>
    <submittedName>
        <fullName evidence="1">Alpha hydrolase</fullName>
    </submittedName>
</protein>
<comment type="caution">
    <text evidence="1">The sequence shown here is derived from an EMBL/GenBank/DDBJ whole genome shotgun (WGS) entry which is preliminary data.</text>
</comment>
<keyword evidence="1" id="KW-0378">Hydrolase</keyword>
<accession>A0A2V2MX68</accession>
<keyword evidence="2" id="KW-1185">Reference proteome</keyword>
<dbReference type="InterPro" id="IPR014729">
    <property type="entry name" value="Rossmann-like_a/b/a_fold"/>
</dbReference>
<dbReference type="NCBIfam" id="NF011155">
    <property type="entry name" value="PRK14561.1"/>
    <property type="match status" value="1"/>
</dbReference>
<dbReference type="Proteomes" id="UP000245657">
    <property type="component" value="Unassembled WGS sequence"/>
</dbReference>
<reference evidence="1 2" key="1">
    <citation type="submission" date="2018-05" db="EMBL/GenBank/DDBJ databases">
        <title>Draft genome of Methanospirillum lacunae Ki8-1.</title>
        <authorList>
            <person name="Dueholm M.S."/>
            <person name="Nielsen P.H."/>
            <person name="Bakmann L.F."/>
            <person name="Otzen D.E."/>
        </authorList>
    </citation>
    <scope>NUCLEOTIDE SEQUENCE [LARGE SCALE GENOMIC DNA]</scope>
    <source>
        <strain evidence="1 2">Ki8-1</strain>
    </source>
</reference>
<dbReference type="GO" id="GO:0016787">
    <property type="term" value="F:hydrolase activity"/>
    <property type="evidence" value="ECO:0007669"/>
    <property type="project" value="UniProtKB-KW"/>
</dbReference>
<dbReference type="SUPFAM" id="SSF52402">
    <property type="entry name" value="Adenine nucleotide alpha hydrolases-like"/>
    <property type="match status" value="1"/>
</dbReference>
<dbReference type="Gene3D" id="3.40.50.620">
    <property type="entry name" value="HUPs"/>
    <property type="match status" value="1"/>
</dbReference>
<dbReference type="OrthoDB" id="108920at2157"/>
<dbReference type="GeneID" id="97547522"/>
<sequence>MKAGVLFSGGKDSSLAALLLSENYEVELNTFVFSSESAIEQIERAAAALGFPHHKRVFPEGLLKEAADMVVGCGHPSQAIQRIHREAVRILCTSYEVVGDGTRFGDRVPLLTDDEVRSISDGCGCSYVRPLIGYPKREVQRLAARYLEVRYGETGQIRSGDYEHEIRRELDSRGIPVSSLFPPNHEQSLVTAIRSSGEIQ</sequence>
<organism evidence="1 2">
    <name type="scientific">Methanospirillum lacunae</name>
    <dbReference type="NCBI Taxonomy" id="668570"/>
    <lineage>
        <taxon>Archaea</taxon>
        <taxon>Methanobacteriati</taxon>
        <taxon>Methanobacteriota</taxon>
        <taxon>Stenosarchaea group</taxon>
        <taxon>Methanomicrobia</taxon>
        <taxon>Methanomicrobiales</taxon>
        <taxon>Methanospirillaceae</taxon>
        <taxon>Methanospirillum</taxon>
    </lineage>
</organism>
<gene>
    <name evidence="1" type="ORF">DK846_16330</name>
</gene>
<dbReference type="RefSeq" id="WP_109970060.1">
    <property type="nucleotide sequence ID" value="NZ_CP176093.1"/>
</dbReference>
<dbReference type="AlphaFoldDB" id="A0A2V2MX68"/>
<dbReference type="InterPro" id="IPR055834">
    <property type="entry name" value="DUF7411"/>
</dbReference>
<dbReference type="Pfam" id="PF24167">
    <property type="entry name" value="DUF7411"/>
    <property type="match status" value="1"/>
</dbReference>